<dbReference type="Gene3D" id="2.10.25.10">
    <property type="entry name" value="Laminin"/>
    <property type="match status" value="1"/>
</dbReference>
<feature type="disulfide bond" evidence="21">
    <location>
        <begin position="41"/>
        <end position="50"/>
    </location>
</feature>
<dbReference type="PRINTS" id="PR01452">
    <property type="entry name" value="LNOTCHREPEAT"/>
</dbReference>
<dbReference type="AlphaFoldDB" id="A0A8R1E9Z4"/>
<feature type="compositionally biased region" description="Basic and acidic residues" evidence="22">
    <location>
        <begin position="795"/>
        <end position="805"/>
    </location>
</feature>
<evidence type="ECO:0000256" key="9">
    <source>
        <dbReference type="ARBA" id="ARBA00022782"/>
    </source>
</evidence>
<evidence type="ECO:0000256" key="6">
    <source>
        <dbReference type="ARBA" id="ARBA00022692"/>
    </source>
</evidence>
<dbReference type="PROSITE" id="PS00022">
    <property type="entry name" value="EGF_1"/>
    <property type="match status" value="1"/>
</dbReference>
<evidence type="ECO:0000256" key="17">
    <source>
        <dbReference type="ARBA" id="ARBA00023163"/>
    </source>
</evidence>
<evidence type="ECO:0000256" key="13">
    <source>
        <dbReference type="ARBA" id="ARBA00023043"/>
    </source>
</evidence>
<reference evidence="26" key="2">
    <citation type="submission" date="2022-06" db="UniProtKB">
        <authorList>
            <consortium name="EnsemblMetazoa"/>
        </authorList>
    </citation>
    <scope>IDENTIFICATION</scope>
    <source>
        <strain evidence="26">DF5081</strain>
    </source>
</reference>
<feature type="domain" description="LNR" evidence="25">
    <location>
        <begin position="87"/>
        <end position="123"/>
    </location>
</feature>
<evidence type="ECO:0000256" key="7">
    <source>
        <dbReference type="ARBA" id="ARBA00022729"/>
    </source>
</evidence>
<evidence type="ECO:0000259" key="25">
    <source>
        <dbReference type="PROSITE" id="PS50258"/>
    </source>
</evidence>
<dbReference type="FunFam" id="3.30.300.320:FF:000001">
    <property type="entry name" value="Neurogenic locus notch 1"/>
    <property type="match status" value="1"/>
</dbReference>
<evidence type="ECO:0000256" key="1">
    <source>
        <dbReference type="ARBA" id="ARBA00004123"/>
    </source>
</evidence>
<keyword evidence="11 23" id="KW-1133">Transmembrane helix</keyword>
<proteinExistence type="predicted"/>
<keyword evidence="14 23" id="KW-0472">Membrane</keyword>
<evidence type="ECO:0000256" key="18">
    <source>
        <dbReference type="ARBA" id="ARBA00023180"/>
    </source>
</evidence>
<keyword evidence="8" id="KW-0677">Repeat</keyword>
<evidence type="ECO:0000313" key="26">
    <source>
        <dbReference type="EnsemblMetazoa" id="CJA28848.1"/>
    </source>
</evidence>
<dbReference type="SUPFAM" id="SSF90193">
    <property type="entry name" value="Notch domain"/>
    <property type="match status" value="3"/>
</dbReference>
<accession>A0A8R1E9Z4</accession>
<organism evidence="26 27">
    <name type="scientific">Caenorhabditis japonica</name>
    <dbReference type="NCBI Taxonomy" id="281687"/>
    <lineage>
        <taxon>Eukaryota</taxon>
        <taxon>Metazoa</taxon>
        <taxon>Ecdysozoa</taxon>
        <taxon>Nematoda</taxon>
        <taxon>Chromadorea</taxon>
        <taxon>Rhabditida</taxon>
        <taxon>Rhabditina</taxon>
        <taxon>Rhabditomorpha</taxon>
        <taxon>Rhabditoidea</taxon>
        <taxon>Rhabditidae</taxon>
        <taxon>Peloderinae</taxon>
        <taxon>Caenorhabditis</taxon>
    </lineage>
</organism>
<keyword evidence="10" id="KW-0914">Notch signaling pathway</keyword>
<evidence type="ECO:0000256" key="22">
    <source>
        <dbReference type="SAM" id="MobiDB-lite"/>
    </source>
</evidence>
<dbReference type="SMART" id="SM00181">
    <property type="entry name" value="EGF"/>
    <property type="match status" value="1"/>
</dbReference>
<feature type="transmembrane region" description="Helical" evidence="23">
    <location>
        <begin position="353"/>
        <end position="377"/>
    </location>
</feature>
<evidence type="ECO:0000256" key="3">
    <source>
        <dbReference type="ARBA" id="ARBA00022473"/>
    </source>
</evidence>
<dbReference type="InterPro" id="IPR011656">
    <property type="entry name" value="Notch_NODP_dom"/>
</dbReference>
<dbReference type="SMART" id="SM01338">
    <property type="entry name" value="NOD"/>
    <property type="match status" value="1"/>
</dbReference>
<dbReference type="GO" id="GO:0040024">
    <property type="term" value="P:dauer larval development"/>
    <property type="evidence" value="ECO:0007669"/>
    <property type="project" value="UniProtKB-ARBA"/>
</dbReference>
<keyword evidence="5 21" id="KW-0245">EGF-like domain</keyword>
<dbReference type="PANTHER" id="PTHR24198">
    <property type="entry name" value="ANKYRIN REPEAT AND PROTEIN KINASE DOMAIN-CONTAINING PROTEIN"/>
    <property type="match status" value="1"/>
</dbReference>
<keyword evidence="17" id="KW-0804">Transcription</keyword>
<dbReference type="InterPro" id="IPR002110">
    <property type="entry name" value="Ankyrin_rpt"/>
</dbReference>
<evidence type="ECO:0000256" key="8">
    <source>
        <dbReference type="ARBA" id="ARBA00022737"/>
    </source>
</evidence>
<evidence type="ECO:0000259" key="24">
    <source>
        <dbReference type="PROSITE" id="PS50026"/>
    </source>
</evidence>
<name>A0A8R1E9Z4_CAEJA</name>
<evidence type="ECO:0000256" key="16">
    <source>
        <dbReference type="ARBA" id="ARBA00023159"/>
    </source>
</evidence>
<dbReference type="SUPFAM" id="SSF48403">
    <property type="entry name" value="Ankyrin repeat"/>
    <property type="match status" value="1"/>
</dbReference>
<evidence type="ECO:0000256" key="4">
    <source>
        <dbReference type="ARBA" id="ARBA00022475"/>
    </source>
</evidence>
<dbReference type="InterPro" id="IPR010660">
    <property type="entry name" value="Notch_NOD_dom"/>
</dbReference>
<keyword evidence="15 21" id="KW-1015">Disulfide bond</keyword>
<evidence type="ECO:0000256" key="14">
    <source>
        <dbReference type="ARBA" id="ARBA00023136"/>
    </source>
</evidence>
<keyword evidence="19" id="KW-0539">Nucleus</keyword>
<dbReference type="Gene3D" id="1.25.40.20">
    <property type="entry name" value="Ankyrin repeat-containing domain"/>
    <property type="match status" value="1"/>
</dbReference>
<dbReference type="CDD" id="cd00053">
    <property type="entry name" value="EGF"/>
    <property type="match status" value="1"/>
</dbReference>
<dbReference type="EnsemblMetazoa" id="CJA28848.1">
    <property type="protein sequence ID" value="CJA28848.1"/>
    <property type="gene ID" value="WBGene00184422"/>
</dbReference>
<keyword evidence="18" id="KW-0325">Glycoprotein</keyword>
<reference evidence="27" key="1">
    <citation type="submission" date="2010-08" db="EMBL/GenBank/DDBJ databases">
        <authorList>
            <consortium name="Caenorhabditis japonica Sequencing Consortium"/>
            <person name="Wilson R.K."/>
        </authorList>
    </citation>
    <scope>NUCLEOTIDE SEQUENCE [LARGE SCALE GENOMIC DNA]</scope>
    <source>
        <strain evidence="27">DF5081</strain>
    </source>
</reference>
<keyword evidence="6 23" id="KW-0812">Transmembrane</keyword>
<dbReference type="InterPro" id="IPR036770">
    <property type="entry name" value="Ankyrin_rpt-contain_sf"/>
</dbReference>
<dbReference type="SUPFAM" id="SSF57196">
    <property type="entry name" value="EGF/Laminin"/>
    <property type="match status" value="1"/>
</dbReference>
<evidence type="ECO:0000256" key="20">
    <source>
        <dbReference type="PROSITE-ProRule" id="PRU00023"/>
    </source>
</evidence>
<keyword evidence="7" id="KW-0732">Signal</keyword>
<dbReference type="GO" id="GO:0001708">
    <property type="term" value="P:cell fate specification"/>
    <property type="evidence" value="ECO:0007669"/>
    <property type="project" value="UniProtKB-ARBA"/>
</dbReference>
<evidence type="ECO:0000256" key="12">
    <source>
        <dbReference type="ARBA" id="ARBA00023015"/>
    </source>
</evidence>
<keyword evidence="3" id="KW-0217">Developmental protein</keyword>
<keyword evidence="9" id="KW-0221">Differentiation</keyword>
<dbReference type="InterPro" id="IPR000800">
    <property type="entry name" value="Notch_dom"/>
</dbReference>
<feature type="repeat" description="ANK" evidence="20">
    <location>
        <begin position="651"/>
        <end position="683"/>
    </location>
</feature>
<comment type="caution">
    <text evidence="21">Lacks conserved residue(s) required for the propagation of feature annotation.</text>
</comment>
<evidence type="ECO:0000256" key="2">
    <source>
        <dbReference type="ARBA" id="ARBA00004251"/>
    </source>
</evidence>
<protein>
    <submittedName>
        <fullName evidence="26">Uncharacterized protein</fullName>
    </submittedName>
</protein>
<dbReference type="Pfam" id="PF07684">
    <property type="entry name" value="NODP"/>
    <property type="match status" value="1"/>
</dbReference>
<keyword evidence="12" id="KW-0805">Transcription regulation</keyword>
<dbReference type="Proteomes" id="UP000005237">
    <property type="component" value="Unassembled WGS sequence"/>
</dbReference>
<dbReference type="PROSITE" id="PS01186">
    <property type="entry name" value="EGF_2"/>
    <property type="match status" value="1"/>
</dbReference>
<dbReference type="GO" id="GO:0007219">
    <property type="term" value="P:Notch signaling pathway"/>
    <property type="evidence" value="ECO:0007669"/>
    <property type="project" value="UniProtKB-KW"/>
</dbReference>
<dbReference type="Gene3D" id="3.30.70.3310">
    <property type="match status" value="1"/>
</dbReference>
<feature type="domain" description="LNR" evidence="25">
    <location>
        <begin position="127"/>
        <end position="168"/>
    </location>
</feature>
<evidence type="ECO:0000313" key="27">
    <source>
        <dbReference type="Proteomes" id="UP000005237"/>
    </source>
</evidence>
<feature type="repeat" description="ANK" evidence="20">
    <location>
        <begin position="538"/>
        <end position="570"/>
    </location>
</feature>
<feature type="region of interest" description="Disordered" evidence="22">
    <location>
        <begin position="766"/>
        <end position="851"/>
    </location>
</feature>
<dbReference type="PROSITE" id="PS50297">
    <property type="entry name" value="ANK_REP_REGION"/>
    <property type="match status" value="3"/>
</dbReference>
<dbReference type="Pfam" id="PF06816">
    <property type="entry name" value="NOD"/>
    <property type="match status" value="1"/>
</dbReference>
<feature type="domain" description="EGF-like" evidence="24">
    <location>
        <begin position="15"/>
        <end position="51"/>
    </location>
</feature>
<dbReference type="SMART" id="SM00004">
    <property type="entry name" value="NL"/>
    <property type="match status" value="3"/>
</dbReference>
<dbReference type="Pfam" id="PF12796">
    <property type="entry name" value="Ank_2"/>
    <property type="match status" value="2"/>
</dbReference>
<evidence type="ECO:0000256" key="15">
    <source>
        <dbReference type="ARBA" id="ARBA00023157"/>
    </source>
</evidence>
<feature type="compositionally biased region" description="Polar residues" evidence="22">
    <location>
        <begin position="823"/>
        <end position="836"/>
    </location>
</feature>
<evidence type="ECO:0000256" key="11">
    <source>
        <dbReference type="ARBA" id="ARBA00022989"/>
    </source>
</evidence>
<keyword evidence="4" id="KW-1003">Cell membrane</keyword>
<evidence type="ECO:0000256" key="19">
    <source>
        <dbReference type="ARBA" id="ARBA00023242"/>
    </source>
</evidence>
<dbReference type="GO" id="GO:0090575">
    <property type="term" value="C:RNA polymerase II transcription regulator complex"/>
    <property type="evidence" value="ECO:0007669"/>
    <property type="project" value="UniProtKB-ARBA"/>
</dbReference>
<keyword evidence="27" id="KW-1185">Reference proteome</keyword>
<dbReference type="SMART" id="SM00248">
    <property type="entry name" value="ANK"/>
    <property type="match status" value="6"/>
</dbReference>
<dbReference type="Pfam" id="PF00066">
    <property type="entry name" value="Notch"/>
    <property type="match status" value="3"/>
</dbReference>
<dbReference type="SMART" id="SM01339">
    <property type="entry name" value="NODP"/>
    <property type="match status" value="1"/>
</dbReference>
<dbReference type="GO" id="GO:0005886">
    <property type="term" value="C:plasma membrane"/>
    <property type="evidence" value="ECO:0007669"/>
    <property type="project" value="UniProtKB-SubCell"/>
</dbReference>
<dbReference type="Gene3D" id="3.30.300.320">
    <property type="match status" value="1"/>
</dbReference>
<dbReference type="PROSITE" id="PS50088">
    <property type="entry name" value="ANK_REPEAT"/>
    <property type="match status" value="3"/>
</dbReference>
<dbReference type="InterPro" id="IPR035993">
    <property type="entry name" value="Notch-like_dom_sf"/>
</dbReference>
<evidence type="ECO:0000256" key="10">
    <source>
        <dbReference type="ARBA" id="ARBA00022976"/>
    </source>
</evidence>
<dbReference type="PROSITE" id="PS50026">
    <property type="entry name" value="EGF_3"/>
    <property type="match status" value="1"/>
</dbReference>
<dbReference type="PROSITE" id="PS50258">
    <property type="entry name" value="LNR"/>
    <property type="match status" value="2"/>
</dbReference>
<dbReference type="GO" id="GO:0022611">
    <property type="term" value="P:dormancy process"/>
    <property type="evidence" value="ECO:0007669"/>
    <property type="project" value="UniProtKB-ARBA"/>
</dbReference>
<dbReference type="PANTHER" id="PTHR24198:SF165">
    <property type="entry name" value="ANKYRIN REPEAT-CONTAINING PROTEIN-RELATED"/>
    <property type="match status" value="1"/>
</dbReference>
<evidence type="ECO:0000256" key="5">
    <source>
        <dbReference type="ARBA" id="ARBA00022536"/>
    </source>
</evidence>
<comment type="subcellular location">
    <subcellularLocation>
        <location evidence="2">Cell membrane</location>
        <topology evidence="2">Single-pass type I membrane protein</topology>
    </subcellularLocation>
    <subcellularLocation>
        <location evidence="1">Nucleus</location>
    </subcellularLocation>
</comment>
<sequence length="851" mass="94162">MCPYGFAGNLCEKEEKIICRPGKCHNGGICQADGAVAKCKCAYGFTGHECEEKINIEQFFDKESMAFELVSFATLISLIFRLLRSICEKNRCWERANDGNCDAECNLAVCNFDGGDCSGKQEPFSRCKYGNLCADYFANGKCDQACNNEDCLYDGMDCLPAVVRCPVKIREHCAARFANGICDTECNTDGCGFDGGDCAVQKNTTVLTNIRIKIQMEPREFQATGGQTLMEISSALRAAVRIQKDEEGPLVFEWMGDKETNRVEMDVAKLTEQHVLSKSLVRRVRNVGDKGVVVYLEVQEDCITGKCLYTDSQSVVDIISARLAKQGTITFGAPISEAIVAAPRRPSGSSGSLWNQIIIILGGFCAMGIASIGVLTLRDNRSRKRKMISAPVWMPPMEHEEKNRRHHQSINSSQHSLLDTNGYYDPKRNRGDYNPNGQYQQFYPVAYGNGYDYQVQKTATTETENLPENILLHLQAAGNEDITEPITKETVNLQDSKYNRTVLHWLAGNTNGKAEDRIVVEVEKCIKAGADVNALDSDENTPLMLAVKSRRVKLAVILMRAGADPTIYNKSERSALHEAAVNKDLMMMRRLLTDKRLLRDIDELDRNGLTVLMEVARSEGDYQVEMAKLLLSKGAKIDSDGASRKDSEIYRGRTALHYAALVDNLPMVEYLVSQNANKDKQDEAGQTPIMLAAKEGHERVVMMLIACGASVVAVDALDHSARQLAKFRNHHNIVDIFNHFQPQTLEGSPGELPVLQQHLPHQLTVLSSSSSVSAPPRKNARQNCKGVNVKKQNSKKKETNSRDSTHLTPPPSDGSTSSPSPQHFMSMTHTTPTSVHYMSPEYQGDVGSSDA</sequence>
<dbReference type="GO" id="GO:0061629">
    <property type="term" value="F:RNA polymerase II-specific DNA-binding transcription factor binding"/>
    <property type="evidence" value="ECO:0007669"/>
    <property type="project" value="UniProtKB-ARBA"/>
</dbReference>
<evidence type="ECO:0000256" key="21">
    <source>
        <dbReference type="PROSITE-ProRule" id="PRU00076"/>
    </source>
</evidence>
<keyword evidence="13 20" id="KW-0040">ANK repeat</keyword>
<feature type="repeat" description="ANK" evidence="20">
    <location>
        <begin position="684"/>
        <end position="716"/>
    </location>
</feature>
<evidence type="ECO:0000256" key="23">
    <source>
        <dbReference type="SAM" id="Phobius"/>
    </source>
</evidence>
<keyword evidence="16" id="KW-0010">Activator</keyword>
<dbReference type="InterPro" id="IPR000742">
    <property type="entry name" value="EGF"/>
</dbReference>